<evidence type="ECO:0000313" key="1">
    <source>
        <dbReference type="EMBL" id="GAA4923322.1"/>
    </source>
</evidence>
<gene>
    <name evidence="1" type="ORF">GCM10025790_20500</name>
</gene>
<proteinExistence type="predicted"/>
<reference evidence="2" key="1">
    <citation type="journal article" date="2019" name="Int. J. Syst. Evol. Microbiol.">
        <title>The Global Catalogue of Microorganisms (GCM) 10K type strain sequencing project: providing services to taxonomists for standard genome sequencing and annotation.</title>
        <authorList>
            <consortium name="The Broad Institute Genomics Platform"/>
            <consortium name="The Broad Institute Genome Sequencing Center for Infectious Disease"/>
            <person name="Wu L."/>
            <person name="Ma J."/>
        </authorList>
    </citation>
    <scope>NUCLEOTIDE SEQUENCE [LARGE SCALE GENOMIC DNA]</scope>
    <source>
        <strain evidence="2">JCM 19129</strain>
    </source>
</reference>
<keyword evidence="2" id="KW-1185">Reference proteome</keyword>
<comment type="caution">
    <text evidence="1">The sequence shown here is derived from an EMBL/GenBank/DDBJ whole genome shotgun (WGS) entry which is preliminary data.</text>
</comment>
<name>A0ABP9G0M0_9MICC</name>
<accession>A0ABP9G0M0</accession>
<protein>
    <submittedName>
        <fullName evidence="1">Uncharacterized protein</fullName>
    </submittedName>
</protein>
<dbReference type="EMBL" id="BAABLW010000007">
    <property type="protein sequence ID" value="GAA4923322.1"/>
    <property type="molecule type" value="Genomic_DNA"/>
</dbReference>
<sequence>MAEVQIPDTLESLPVAFPELPTQCAVCDRQPDSITLVSHWTVDGPAGPCQTVRMVFCQLHHYLAHLEALAAVRAGKVTRCCGAKPHRPDDLLVCRPYEPPGGP</sequence>
<organism evidence="1 2">
    <name type="scientific">Nesterenkonia rhizosphaerae</name>
    <dbReference type="NCBI Taxonomy" id="1348272"/>
    <lineage>
        <taxon>Bacteria</taxon>
        <taxon>Bacillati</taxon>
        <taxon>Actinomycetota</taxon>
        <taxon>Actinomycetes</taxon>
        <taxon>Micrococcales</taxon>
        <taxon>Micrococcaceae</taxon>
        <taxon>Nesterenkonia</taxon>
    </lineage>
</organism>
<evidence type="ECO:0000313" key="2">
    <source>
        <dbReference type="Proteomes" id="UP001500368"/>
    </source>
</evidence>
<dbReference type="Proteomes" id="UP001500368">
    <property type="component" value="Unassembled WGS sequence"/>
</dbReference>